<feature type="region of interest" description="Disordered" evidence="1">
    <location>
        <begin position="568"/>
        <end position="608"/>
    </location>
</feature>
<gene>
    <name evidence="2" type="ORF">SAMN02745244_01955</name>
</gene>
<evidence type="ECO:0000313" key="3">
    <source>
        <dbReference type="Proteomes" id="UP000184512"/>
    </source>
</evidence>
<feature type="region of interest" description="Disordered" evidence="1">
    <location>
        <begin position="277"/>
        <end position="299"/>
    </location>
</feature>
<dbReference type="SUPFAM" id="SSF88659">
    <property type="entry name" value="Sigma3 and sigma4 domains of RNA polymerase sigma factors"/>
    <property type="match status" value="1"/>
</dbReference>
<dbReference type="RefSeq" id="WP_139280194.1">
    <property type="nucleotide sequence ID" value="NZ_FQZG01000032.1"/>
</dbReference>
<dbReference type="InterPro" id="IPR013324">
    <property type="entry name" value="RNA_pol_sigma_r3/r4-like"/>
</dbReference>
<feature type="compositionally biased region" description="Basic and acidic residues" evidence="1">
    <location>
        <begin position="285"/>
        <end position="297"/>
    </location>
</feature>
<dbReference type="Proteomes" id="UP000184512">
    <property type="component" value="Unassembled WGS sequence"/>
</dbReference>
<protein>
    <submittedName>
        <fullName evidence="2">Uncharacterized protein</fullName>
    </submittedName>
</protein>
<keyword evidence="3" id="KW-1185">Reference proteome</keyword>
<feature type="compositionally biased region" description="Low complexity" evidence="1">
    <location>
        <begin position="578"/>
        <end position="589"/>
    </location>
</feature>
<dbReference type="STRING" id="1123357.SAMN02745244_01955"/>
<name>A0A1M6HDY8_9ACTN</name>
<sequence>MPRFNDSVRHAASLMGGSPVHIGAWAATVRRCDELLEGRDPAVRHASALVPLLAGETGRGRAAAPSVPGLDCDPGAVLTRQDRQQVRLVVLYVTRAASTGVEDPAARLLLSGVERRLLQSTPGSMDGFEGGLREWSSAVAGSVESMTPALALAVCRTQWALMRRATDLMGEFEVTDGVGHERLQAAVEASRLSWEDAYDAWRAILPRQATASGDIGRATLAVRLAARKAGDAEKLMGFLGTGFGGNLAAAMAVTPPEMRRSSGLVLAAVTLETRSDLATTVEPRPASRSEPAEERSRRLGPAVRFTADSSRLPLVRAPGRSSPDPEWPRIEDHGALVELAGQRDAGVIAAAARSGVAEAQALVAGVSPSELDALVERGRLARAAIVASGVAAAKHWSRRIPPDLSHARQEFVAEASLRMAEIVDRWDPRRASWGLFAYQEAGYEFWDSNRRRARAREVVSDRIGDFADEQDRIVGQVPVSPEERVLRGVERALVAQLVDGLPGRLSDVMAGRLGLAGQRKTLAVIGEEAGSSLSTVYRDDREGTRLLQERYLAQQDRHPSTPSGVTLRQLAQVLQPPSGEEASAGSGSSRPEHRHERRGAGGVPGVSR</sequence>
<organism evidence="2 3">
    <name type="scientific">Tessaracoccus bendigoensis DSM 12906</name>
    <dbReference type="NCBI Taxonomy" id="1123357"/>
    <lineage>
        <taxon>Bacteria</taxon>
        <taxon>Bacillati</taxon>
        <taxon>Actinomycetota</taxon>
        <taxon>Actinomycetes</taxon>
        <taxon>Propionibacteriales</taxon>
        <taxon>Propionibacteriaceae</taxon>
        <taxon>Tessaracoccus</taxon>
    </lineage>
</organism>
<evidence type="ECO:0000256" key="1">
    <source>
        <dbReference type="SAM" id="MobiDB-lite"/>
    </source>
</evidence>
<dbReference type="AlphaFoldDB" id="A0A1M6HDY8"/>
<reference evidence="3" key="1">
    <citation type="submission" date="2016-11" db="EMBL/GenBank/DDBJ databases">
        <authorList>
            <person name="Varghese N."/>
            <person name="Submissions S."/>
        </authorList>
    </citation>
    <scope>NUCLEOTIDE SEQUENCE [LARGE SCALE GENOMIC DNA]</scope>
    <source>
        <strain evidence="3">DSM 12906</strain>
    </source>
</reference>
<accession>A0A1M6HDY8</accession>
<dbReference type="EMBL" id="FQZG01000032">
    <property type="protein sequence ID" value="SHJ20344.1"/>
    <property type="molecule type" value="Genomic_DNA"/>
</dbReference>
<proteinExistence type="predicted"/>
<evidence type="ECO:0000313" key="2">
    <source>
        <dbReference type="EMBL" id="SHJ20344.1"/>
    </source>
</evidence>